<dbReference type="InterPro" id="IPR023210">
    <property type="entry name" value="NADP_OxRdtase_dom"/>
</dbReference>
<name>A0A4Q1CBH9_9BACT</name>
<dbReference type="OrthoDB" id="9773828at2"/>
<keyword evidence="4" id="KW-1185">Reference proteome</keyword>
<evidence type="ECO:0000313" key="3">
    <source>
        <dbReference type="EMBL" id="RXK56330.1"/>
    </source>
</evidence>
<dbReference type="EMBL" id="SDHX01000001">
    <property type="protein sequence ID" value="RXK56330.1"/>
    <property type="molecule type" value="Genomic_DNA"/>
</dbReference>
<dbReference type="Gene3D" id="3.20.20.100">
    <property type="entry name" value="NADP-dependent oxidoreductase domain"/>
    <property type="match status" value="1"/>
</dbReference>
<dbReference type="Pfam" id="PF00248">
    <property type="entry name" value="Aldo_ket_red"/>
    <property type="match status" value="1"/>
</dbReference>
<dbReference type="SUPFAM" id="SSF51430">
    <property type="entry name" value="NAD(P)-linked oxidoreductase"/>
    <property type="match status" value="1"/>
</dbReference>
<organism evidence="3 4">
    <name type="scientific">Oleiharenicola lentus</name>
    <dbReference type="NCBI Taxonomy" id="2508720"/>
    <lineage>
        <taxon>Bacteria</taxon>
        <taxon>Pseudomonadati</taxon>
        <taxon>Verrucomicrobiota</taxon>
        <taxon>Opitutia</taxon>
        <taxon>Opitutales</taxon>
        <taxon>Opitutaceae</taxon>
        <taxon>Oleiharenicola</taxon>
    </lineage>
</organism>
<evidence type="ECO:0000313" key="4">
    <source>
        <dbReference type="Proteomes" id="UP000290218"/>
    </source>
</evidence>
<dbReference type="AlphaFoldDB" id="A0A4Q1CBH9"/>
<sequence length="366" mass="40718">MYYRPAPTALVGSASRRKIRHATARHPDTLLTVRPREFELKPGMSISPPLSPLPGTTLQVSRLCLGTALLGVRQSESEAHRLLDAYLDLGGNFIDTARVYSDWVPNESGRAERILGDWMRDRPGVRSRIVLATKGLHPPLSAPHQSRVNLREARRDIEASLRALRCECVELYWLHRDDPAVPVEEIVEFMQGFIREGKIRYLGASNWSMNRLAAANAYANRHGFAPFIANQILFHAGCWTLPPARDPSMTRIDLDYHRWHSRSGLSLVPYSTQAQGFFSRPCVGVPTATATNMQLVPLLNSLARTHRVSVNAVVLGYALRQPFPVFPVIGPNTPEQLADSWTALGMQWDLSELTAINEANGSGLTS</sequence>
<accession>A0A4Q1CBH9</accession>
<evidence type="ECO:0000259" key="2">
    <source>
        <dbReference type="Pfam" id="PF00248"/>
    </source>
</evidence>
<feature type="domain" description="NADP-dependent oxidoreductase" evidence="2">
    <location>
        <begin position="62"/>
        <end position="359"/>
    </location>
</feature>
<gene>
    <name evidence="3" type="ORF">ESB00_10795</name>
</gene>
<proteinExistence type="predicted"/>
<dbReference type="InterPro" id="IPR050523">
    <property type="entry name" value="AKR_Detox_Biosynth"/>
</dbReference>
<protein>
    <submittedName>
        <fullName evidence="3">Aldo/keto reductase</fullName>
    </submittedName>
</protein>
<dbReference type="Proteomes" id="UP000290218">
    <property type="component" value="Unassembled WGS sequence"/>
</dbReference>
<dbReference type="GO" id="GO:0005829">
    <property type="term" value="C:cytosol"/>
    <property type="evidence" value="ECO:0007669"/>
    <property type="project" value="TreeGrafter"/>
</dbReference>
<dbReference type="PANTHER" id="PTHR43364">
    <property type="entry name" value="NADH-SPECIFIC METHYLGLYOXAL REDUCTASE-RELATED"/>
    <property type="match status" value="1"/>
</dbReference>
<comment type="caution">
    <text evidence="3">The sequence shown here is derived from an EMBL/GenBank/DDBJ whole genome shotgun (WGS) entry which is preliminary data.</text>
</comment>
<dbReference type="CDD" id="cd19082">
    <property type="entry name" value="AKR_AKR10A1_2"/>
    <property type="match status" value="1"/>
</dbReference>
<dbReference type="InterPro" id="IPR036812">
    <property type="entry name" value="NAD(P)_OxRdtase_dom_sf"/>
</dbReference>
<dbReference type="GO" id="GO:0016491">
    <property type="term" value="F:oxidoreductase activity"/>
    <property type="evidence" value="ECO:0007669"/>
    <property type="project" value="UniProtKB-KW"/>
</dbReference>
<dbReference type="PANTHER" id="PTHR43364:SF4">
    <property type="entry name" value="NAD(P)-LINKED OXIDOREDUCTASE SUPERFAMILY PROTEIN"/>
    <property type="match status" value="1"/>
</dbReference>
<evidence type="ECO:0000256" key="1">
    <source>
        <dbReference type="ARBA" id="ARBA00023002"/>
    </source>
</evidence>
<reference evidence="3 4" key="1">
    <citation type="submission" date="2019-01" db="EMBL/GenBank/DDBJ databases">
        <title>Lacunisphaera sp. strain TWA-58.</title>
        <authorList>
            <person name="Chen W.-M."/>
        </authorList>
    </citation>
    <scope>NUCLEOTIDE SEQUENCE [LARGE SCALE GENOMIC DNA]</scope>
    <source>
        <strain evidence="3 4">TWA-58</strain>
    </source>
</reference>
<keyword evidence="1" id="KW-0560">Oxidoreductase</keyword>